<reference evidence="8" key="1">
    <citation type="journal article" date="2014" name="Nucleic Acids Res.">
        <title>The evolutionary dynamics of variant antigen genes in Babesia reveal a history of genomic innovation underlying host-parasite interaction.</title>
        <authorList>
            <person name="Jackson A.P."/>
            <person name="Otto T.D."/>
            <person name="Darby A."/>
            <person name="Ramaprasad A."/>
            <person name="Xia D."/>
            <person name="Echaide I.E."/>
            <person name="Farber M."/>
            <person name="Gahlot S."/>
            <person name="Gamble J."/>
            <person name="Gupta D."/>
            <person name="Gupta Y."/>
            <person name="Jackson L."/>
            <person name="Malandrin L."/>
            <person name="Malas T.B."/>
            <person name="Moussa E."/>
            <person name="Nair M."/>
            <person name="Reid A.J."/>
            <person name="Sanders M."/>
            <person name="Sharma J."/>
            <person name="Tracey A."/>
            <person name="Quail M.A."/>
            <person name="Weir W."/>
            <person name="Wastling J.M."/>
            <person name="Hall N."/>
            <person name="Willadsen P."/>
            <person name="Lingelbach K."/>
            <person name="Shiels B."/>
            <person name="Tait A."/>
            <person name="Berriman M."/>
            <person name="Allred D.R."/>
            <person name="Pain A."/>
        </authorList>
    </citation>
    <scope>NUCLEOTIDE SEQUENCE</scope>
    <source>
        <strain evidence="8">1802A</strain>
    </source>
</reference>
<evidence type="ECO:0000256" key="4">
    <source>
        <dbReference type="ARBA" id="ARBA00023242"/>
    </source>
</evidence>
<dbReference type="InterPro" id="IPR026971">
    <property type="entry name" value="CND1/NCAPD3"/>
</dbReference>
<dbReference type="PANTHER" id="PTHR14222:SF2">
    <property type="entry name" value="CONDENSIN COMPLEX SUBUNIT 1"/>
    <property type="match status" value="1"/>
</dbReference>
<comment type="subcellular location">
    <subcellularLocation>
        <location evidence="1">Nucleus</location>
    </subcellularLocation>
</comment>
<sequence>MERRRGSLMIFKIPESLDYMSLLRPPGPDDYERLDASDADDPESWTSEDVETALGVVKATISRTPHDCLDLLTKDAFNNAFNLMRHFPNLNKTHQMAACQAFSVLCSRTHDILQKIPPNPYFNRNDSAENTQYTDIENKIVECCPSLNSNRGSGLEGLLVTPCDMGLIMRSMCHVCTFLVCTTFKCAMSSPKDSNKSSLSIDLSQSKKTKTAKGGSKKKKPEDGTINHVALELLIDAMLLITKMPINVPFSGEYGGMGYPDRPLLRLLFDTLMLCLSSRIASFVSDKLIDAISRMMSINYNIMKVVSETKVPRVERDGDDISSMPAEQTHEETGSERDPDTSRSIDDEASWNDMAWILSLVDEVKKVHCVTIADAMEVLRDSAIPEVIMNEILISITENFVLQAHGGSAQLMSFAVQTEYTNVGVFIERVTRKLPKVILTNLNRLKQLFDIPSYNLRKSLLESIKLLIILSKNEDAVYEEEGAGAGKAPEHEDVKDYKEAAAKMCAQHREILLQLLLARQYDLYMYARASLLKAFQELIEAEALPIRWYVTVASVALSRLMDKGAQVRQRALNLLTTMIMDTTTKRFKLPMNLGDLKHDLDMINIQLSKLDTIMTIEPRRSSATVCSDDLDALSHVGSQSAERNMDPGDIARQTQSVERTPQKVVNKEQLLTELNQDLGENIQLNDQGALLTLRTKLEFAREMYADVYDIAEMVEKSISLCKDMLQSSVETDQRASIKYLATCHLMGVNSASVLLPKVWVLSWSNNQNVVDTVLNEFNNVYFANGDDNAIAMRLVKLLSQSHLTDFASIEKIFEVNLGREQPYFSNMGNLMVALLRIAVAPNYQLGRDTIPRVALGVMRLILWSSMRSKSAQAQAIRSFDEKKLSVLRGLLQLSIEQSATIFGEVCLILTKATTSKCLEETAAYVLKLFTGTVGSMDDGWFRMAQCVVDVTFIHCKFAEVLWTETLVNMMKQLTTGSADKTSLRHLSQIIFLAGHVAIRTIISMDRLQADLKGVRAELESFGGGKGQHDVSSQMGLATSDEQEREVFEQLCEQNIVCDNLLGGPMRNLIVECLHDPMCFITGGTDGEYEWNREHLNERHSMRRECLQKVQREITIVRTCAAIAICKYAAVSKRFCKSLFLRDQPQSKWSVLEFIISLLLNKRLDPEFDAESLPPEKHCYYYLKEPVGATLRSTLLISYGDLLCRHPNLLDPWNSEVFKILLDRNDRVRETAVLVFTHLVMNDMVKPKGKLIDGMMYLTLDAHPKIAESAKTFFHEIHKKNPNTIYNCFPEMIATLARNKRNQSVSRNISILNMLLKFIKKDKHAESIIEKVCMRFQSTEATDKMAIAIYTNVLLKVNYDEKCMKKLVASLPLMTHLIIESETLLAALLLICKRVKSSHQFKKGGEGDKPPENGDHLAEIPDSEIGTTSGVLSETASLKDMAEELIGKLHALFGEGKSARVSQTSAAAETIIAAIETEPASEEAEIYADKLFINNFGYVSASADQGFSDDEIEISSQVDPPLGAGGFPARVKSEPLEREGRASVKREREDNIPQDTTIKESPAQQAKLGGPSYVRKVTSKPAVRHVNEFDSSDDDK</sequence>
<name>A0AAD9LJE2_BABDI</name>
<proteinExistence type="predicted"/>
<protein>
    <submittedName>
        <fullName evidence="8">Condensin complex subunit 1</fullName>
    </submittedName>
</protein>
<dbReference type="InterPro" id="IPR032682">
    <property type="entry name" value="Cnd1_C"/>
</dbReference>
<keyword evidence="2" id="KW-0132">Cell division</keyword>
<evidence type="ECO:0000259" key="7">
    <source>
        <dbReference type="Pfam" id="PF12717"/>
    </source>
</evidence>
<dbReference type="GO" id="GO:0000796">
    <property type="term" value="C:condensin complex"/>
    <property type="evidence" value="ECO:0007669"/>
    <property type="project" value="TreeGrafter"/>
</dbReference>
<feature type="compositionally biased region" description="Basic and acidic residues" evidence="6">
    <location>
        <begin position="1402"/>
        <end position="1418"/>
    </location>
</feature>
<comment type="caution">
    <text evidence="8">The sequence shown here is derived from an EMBL/GenBank/DDBJ whole genome shotgun (WGS) entry which is preliminary data.</text>
</comment>
<evidence type="ECO:0000256" key="3">
    <source>
        <dbReference type="ARBA" id="ARBA00022776"/>
    </source>
</evidence>
<dbReference type="GO" id="GO:0010032">
    <property type="term" value="P:meiotic chromosome condensation"/>
    <property type="evidence" value="ECO:0007669"/>
    <property type="project" value="TreeGrafter"/>
</dbReference>
<dbReference type="Pfam" id="PF12717">
    <property type="entry name" value="Cnd1"/>
    <property type="match status" value="1"/>
</dbReference>
<keyword evidence="3" id="KW-0498">Mitosis</keyword>
<evidence type="ECO:0000256" key="2">
    <source>
        <dbReference type="ARBA" id="ARBA00022618"/>
    </source>
</evidence>
<feature type="compositionally biased region" description="Basic residues" evidence="6">
    <location>
        <begin position="207"/>
        <end position="219"/>
    </location>
</feature>
<organism evidence="8 9">
    <name type="scientific">Babesia divergens</name>
    <dbReference type="NCBI Taxonomy" id="32595"/>
    <lineage>
        <taxon>Eukaryota</taxon>
        <taxon>Sar</taxon>
        <taxon>Alveolata</taxon>
        <taxon>Apicomplexa</taxon>
        <taxon>Aconoidasida</taxon>
        <taxon>Piroplasmida</taxon>
        <taxon>Babesiidae</taxon>
        <taxon>Babesia</taxon>
    </lineage>
</organism>
<dbReference type="Proteomes" id="UP001195914">
    <property type="component" value="Unassembled WGS sequence"/>
</dbReference>
<evidence type="ECO:0000256" key="6">
    <source>
        <dbReference type="SAM" id="MobiDB-lite"/>
    </source>
</evidence>
<keyword evidence="9" id="KW-1185">Reference proteome</keyword>
<dbReference type="PANTHER" id="PTHR14222">
    <property type="entry name" value="CONDENSIN"/>
    <property type="match status" value="1"/>
</dbReference>
<feature type="region of interest" description="Disordered" evidence="6">
    <location>
        <begin position="1399"/>
        <end position="1421"/>
    </location>
</feature>
<dbReference type="GO" id="GO:0042393">
    <property type="term" value="F:histone binding"/>
    <property type="evidence" value="ECO:0007669"/>
    <property type="project" value="TreeGrafter"/>
</dbReference>
<feature type="compositionally biased region" description="Basic and acidic residues" evidence="6">
    <location>
        <begin position="1530"/>
        <end position="1550"/>
    </location>
</feature>
<feature type="region of interest" description="Disordered" evidence="6">
    <location>
        <begin position="1514"/>
        <end position="1595"/>
    </location>
</feature>
<evidence type="ECO:0000256" key="5">
    <source>
        <dbReference type="ARBA" id="ARBA00023306"/>
    </source>
</evidence>
<dbReference type="GO" id="GO:0007076">
    <property type="term" value="P:mitotic chromosome condensation"/>
    <property type="evidence" value="ECO:0007669"/>
    <property type="project" value="InterPro"/>
</dbReference>
<reference evidence="8" key="2">
    <citation type="submission" date="2021-05" db="EMBL/GenBank/DDBJ databases">
        <authorList>
            <person name="Pain A."/>
        </authorList>
    </citation>
    <scope>NUCLEOTIDE SEQUENCE</scope>
    <source>
        <strain evidence="8">1802A</strain>
    </source>
</reference>
<keyword evidence="5" id="KW-0131">Cell cycle</keyword>
<dbReference type="InterPro" id="IPR016024">
    <property type="entry name" value="ARM-type_fold"/>
</dbReference>
<dbReference type="SUPFAM" id="SSF48371">
    <property type="entry name" value="ARM repeat"/>
    <property type="match status" value="1"/>
</dbReference>
<evidence type="ECO:0000256" key="1">
    <source>
        <dbReference type="ARBA" id="ARBA00004123"/>
    </source>
</evidence>
<feature type="compositionally biased region" description="Low complexity" evidence="6">
    <location>
        <begin position="189"/>
        <end position="200"/>
    </location>
</feature>
<keyword evidence="4" id="KW-0539">Nucleus</keyword>
<dbReference type="EMBL" id="JAHBMH010000024">
    <property type="protein sequence ID" value="KAK1938645.1"/>
    <property type="molecule type" value="Genomic_DNA"/>
</dbReference>
<dbReference type="GO" id="GO:0005634">
    <property type="term" value="C:nucleus"/>
    <property type="evidence" value="ECO:0007669"/>
    <property type="project" value="UniProtKB-SubCell"/>
</dbReference>
<feature type="region of interest" description="Disordered" evidence="6">
    <location>
        <begin position="188"/>
        <end position="223"/>
    </location>
</feature>
<feature type="domain" description="Condensin complex subunit 1 C-terminal" evidence="7">
    <location>
        <begin position="1190"/>
        <end position="1341"/>
    </location>
</feature>
<feature type="region of interest" description="Disordered" evidence="6">
    <location>
        <begin position="315"/>
        <end position="345"/>
    </location>
</feature>
<feature type="compositionally biased region" description="Basic and acidic residues" evidence="6">
    <location>
        <begin position="328"/>
        <end position="345"/>
    </location>
</feature>
<dbReference type="GO" id="GO:0051301">
    <property type="term" value="P:cell division"/>
    <property type="evidence" value="ECO:0007669"/>
    <property type="project" value="UniProtKB-KW"/>
</dbReference>
<gene>
    <name evidence="8" type="ORF">X943_003101</name>
</gene>
<evidence type="ECO:0000313" key="8">
    <source>
        <dbReference type="EMBL" id="KAK1938645.1"/>
    </source>
</evidence>
<accession>A0AAD9LJE2</accession>
<dbReference type="GO" id="GO:0000779">
    <property type="term" value="C:condensed chromosome, centromeric region"/>
    <property type="evidence" value="ECO:0007669"/>
    <property type="project" value="TreeGrafter"/>
</dbReference>
<evidence type="ECO:0000313" key="9">
    <source>
        <dbReference type="Proteomes" id="UP001195914"/>
    </source>
</evidence>